<name>A0A0A8ZFB0_ARUDO</name>
<dbReference type="AlphaFoldDB" id="A0A0A8ZFB0"/>
<reference evidence="1" key="1">
    <citation type="submission" date="2014-09" db="EMBL/GenBank/DDBJ databases">
        <authorList>
            <person name="Magalhaes I.L.F."/>
            <person name="Oliveira U."/>
            <person name="Santos F.R."/>
            <person name="Vidigal T.H.D.A."/>
            <person name="Brescovit A.D."/>
            <person name="Santos A.J."/>
        </authorList>
    </citation>
    <scope>NUCLEOTIDE SEQUENCE</scope>
    <source>
        <tissue evidence="1">Shoot tissue taken approximately 20 cm above the soil surface</tissue>
    </source>
</reference>
<reference evidence="1" key="2">
    <citation type="journal article" date="2015" name="Data Brief">
        <title>Shoot transcriptome of the giant reed, Arundo donax.</title>
        <authorList>
            <person name="Barrero R.A."/>
            <person name="Guerrero F.D."/>
            <person name="Moolhuijzen P."/>
            <person name="Goolsby J.A."/>
            <person name="Tidwell J."/>
            <person name="Bellgard S.E."/>
            <person name="Bellgard M.I."/>
        </authorList>
    </citation>
    <scope>NUCLEOTIDE SEQUENCE</scope>
    <source>
        <tissue evidence="1">Shoot tissue taken approximately 20 cm above the soil surface</tissue>
    </source>
</reference>
<organism evidence="1">
    <name type="scientific">Arundo donax</name>
    <name type="common">Giant reed</name>
    <name type="synonym">Donax arundinaceus</name>
    <dbReference type="NCBI Taxonomy" id="35708"/>
    <lineage>
        <taxon>Eukaryota</taxon>
        <taxon>Viridiplantae</taxon>
        <taxon>Streptophyta</taxon>
        <taxon>Embryophyta</taxon>
        <taxon>Tracheophyta</taxon>
        <taxon>Spermatophyta</taxon>
        <taxon>Magnoliopsida</taxon>
        <taxon>Liliopsida</taxon>
        <taxon>Poales</taxon>
        <taxon>Poaceae</taxon>
        <taxon>PACMAD clade</taxon>
        <taxon>Arundinoideae</taxon>
        <taxon>Arundineae</taxon>
        <taxon>Arundo</taxon>
    </lineage>
</organism>
<evidence type="ECO:0000313" key="1">
    <source>
        <dbReference type="EMBL" id="JAD37491.1"/>
    </source>
</evidence>
<sequence length="51" mass="5884">MDNTCFCSLYVSTVCTYSFLNLHIFGAPRYIHSLYIGQFVRVTTHTPRVPL</sequence>
<accession>A0A0A8ZFB0</accession>
<proteinExistence type="predicted"/>
<protein>
    <submittedName>
        <fullName evidence="1">Uncharacterized protein</fullName>
    </submittedName>
</protein>
<dbReference type="EMBL" id="GBRH01260404">
    <property type="protein sequence ID" value="JAD37491.1"/>
    <property type="molecule type" value="Transcribed_RNA"/>
</dbReference>